<evidence type="ECO:0000256" key="7">
    <source>
        <dbReference type="RuleBase" id="RU003788"/>
    </source>
</evidence>
<dbReference type="GO" id="GO:0031640">
    <property type="term" value="P:killing of cells of another organism"/>
    <property type="evidence" value="ECO:0007669"/>
    <property type="project" value="UniProtKB-KW"/>
</dbReference>
<dbReference type="GO" id="GO:0003796">
    <property type="term" value="F:lysozyme activity"/>
    <property type="evidence" value="ECO:0007669"/>
    <property type="project" value="UniProtKB-EC"/>
</dbReference>
<comment type="catalytic activity">
    <reaction evidence="1 7">
        <text>Hydrolysis of (1-&gt;4)-beta-linkages between N-acetylmuramic acid and N-acetyl-D-glucosamine residues in a peptidoglycan and between N-acetyl-D-glucosamine residues in chitodextrins.</text>
        <dbReference type="EC" id="3.2.1.17"/>
    </reaction>
</comment>
<dbReference type="HAMAP" id="MF_04110">
    <property type="entry name" value="ENDOLYSIN_T4"/>
    <property type="match status" value="1"/>
</dbReference>
<dbReference type="EC" id="3.2.1.17" evidence="7"/>
<dbReference type="GO" id="GO:0016998">
    <property type="term" value="P:cell wall macromolecule catabolic process"/>
    <property type="evidence" value="ECO:0007669"/>
    <property type="project" value="InterPro"/>
</dbReference>
<comment type="caution">
    <text evidence="9">The sequence shown here is derived from an EMBL/GenBank/DDBJ whole genome shotgun (WGS) entry which is preliminary data.</text>
</comment>
<keyword evidence="4 7" id="KW-0378">Hydrolase</keyword>
<keyword evidence="6 7" id="KW-0326">Glycosidase</keyword>
<gene>
    <name evidence="9" type="ORF">IX56_01760</name>
</gene>
<evidence type="ECO:0000256" key="2">
    <source>
        <dbReference type="ARBA" id="ARBA00022529"/>
    </source>
</evidence>
<dbReference type="GO" id="GO:0009253">
    <property type="term" value="P:peptidoglycan catabolic process"/>
    <property type="evidence" value="ECO:0007669"/>
    <property type="project" value="InterPro"/>
</dbReference>
<keyword evidence="8" id="KW-0472">Membrane</keyword>
<evidence type="ECO:0000256" key="3">
    <source>
        <dbReference type="ARBA" id="ARBA00022638"/>
    </source>
</evidence>
<dbReference type="SUPFAM" id="SSF53955">
    <property type="entry name" value="Lysozyme-like"/>
    <property type="match status" value="1"/>
</dbReference>
<keyword evidence="8" id="KW-1133">Transmembrane helix</keyword>
<dbReference type="Pfam" id="PF00959">
    <property type="entry name" value="Phage_lysozyme"/>
    <property type="match status" value="1"/>
</dbReference>
<evidence type="ECO:0000256" key="8">
    <source>
        <dbReference type="SAM" id="Phobius"/>
    </source>
</evidence>
<dbReference type="AlphaFoldDB" id="A0A099GNB0"/>
<dbReference type="PANTHER" id="PTHR38107:SF3">
    <property type="entry name" value="LYSOZYME RRRD-RELATED"/>
    <property type="match status" value="1"/>
</dbReference>
<dbReference type="EMBL" id="JRKQ01000004">
    <property type="protein sequence ID" value="KGJ23513.1"/>
    <property type="molecule type" value="Genomic_DNA"/>
</dbReference>
<keyword evidence="2 7" id="KW-0929">Antimicrobial</keyword>
<dbReference type="InterPro" id="IPR023346">
    <property type="entry name" value="Lysozyme-like_dom_sf"/>
</dbReference>
<dbReference type="InterPro" id="IPR002196">
    <property type="entry name" value="Glyco_hydro_24"/>
</dbReference>
<dbReference type="CDD" id="cd00737">
    <property type="entry name" value="lyz_endolysin_autolysin"/>
    <property type="match status" value="1"/>
</dbReference>
<evidence type="ECO:0000256" key="4">
    <source>
        <dbReference type="ARBA" id="ARBA00022801"/>
    </source>
</evidence>
<evidence type="ECO:0000313" key="10">
    <source>
        <dbReference type="Proteomes" id="UP000029858"/>
    </source>
</evidence>
<reference evidence="9 10" key="1">
    <citation type="submission" date="2014-09" db="EMBL/GenBank/DDBJ databases">
        <authorList>
            <person name="McGinnis J.M."/>
            <person name="Wolfgang W.J."/>
        </authorList>
    </citation>
    <scope>NUCLEOTIDE SEQUENCE [LARGE SCALE GENOMIC DNA]</scope>
    <source>
        <strain evidence="9 10">5503</strain>
    </source>
</reference>
<dbReference type="Proteomes" id="UP000029858">
    <property type="component" value="Unassembled WGS sequence"/>
</dbReference>
<sequence length="219" mass="23588">MAIAKETIEHVKRWEGLRLEAYPDPGSKDGTPWTIGYGHISDRFMTVHKGLKITEAQAEAALEHDLGEAEDILRRLVRVPLTDGQRAALTSFVFNIGEGQFAGSTLLRKLNAGDHDAVPDQLARWVYNDGKKMTGLVNRRAAEIGLWSKGSFVSSRTVEAAVPPLVEKLVTPEVLTAAGGALAGLTGTLQGDGPVSFALAVLIVMAGAYVLFRLIRRAS</sequence>
<accession>A0A099GNB0</accession>
<dbReference type="InterPro" id="IPR023347">
    <property type="entry name" value="Lysozyme_dom_sf"/>
</dbReference>
<comment type="similarity">
    <text evidence="7">Belongs to the glycosyl hydrolase 24 family.</text>
</comment>
<dbReference type="PANTHER" id="PTHR38107">
    <property type="match status" value="1"/>
</dbReference>
<evidence type="ECO:0000256" key="5">
    <source>
        <dbReference type="ARBA" id="ARBA00023200"/>
    </source>
</evidence>
<dbReference type="InterPro" id="IPR033907">
    <property type="entry name" value="Endolysin_autolysin"/>
</dbReference>
<dbReference type="Gene3D" id="1.10.530.40">
    <property type="match status" value="1"/>
</dbReference>
<evidence type="ECO:0000313" key="9">
    <source>
        <dbReference type="EMBL" id="KGJ23513.1"/>
    </source>
</evidence>
<keyword evidence="3 7" id="KW-0081">Bacteriolytic enzyme</keyword>
<protein>
    <recommendedName>
        <fullName evidence="7">Lysozyme</fullName>
        <ecNumber evidence="7">3.2.1.17</ecNumber>
    </recommendedName>
</protein>
<evidence type="ECO:0000256" key="1">
    <source>
        <dbReference type="ARBA" id="ARBA00000632"/>
    </source>
</evidence>
<dbReference type="GO" id="GO:0042742">
    <property type="term" value="P:defense response to bacterium"/>
    <property type="evidence" value="ECO:0007669"/>
    <property type="project" value="UniProtKB-KW"/>
</dbReference>
<dbReference type="RefSeq" id="WP_036706958.1">
    <property type="nucleotide sequence ID" value="NZ_JRKQ01000004.1"/>
</dbReference>
<name>A0A099GNB0_9RHOB</name>
<reference evidence="9 10" key="2">
    <citation type="submission" date="2014-10" db="EMBL/GenBank/DDBJ databases">
        <title>Paracoccus sanguinis sp. nov., isolated from clinical specimens of New York State patients.</title>
        <authorList>
            <person name="Mingle L.A."/>
            <person name="Cole J.A."/>
            <person name="Lapierre P."/>
            <person name="Musser K.A."/>
        </authorList>
    </citation>
    <scope>NUCLEOTIDE SEQUENCE [LARGE SCALE GENOMIC DNA]</scope>
    <source>
        <strain evidence="9 10">5503</strain>
    </source>
</reference>
<keyword evidence="5" id="KW-1035">Host cytoplasm</keyword>
<keyword evidence="8" id="KW-0812">Transmembrane</keyword>
<proteinExistence type="inferred from homology"/>
<organism evidence="9 10">
    <name type="scientific">Paracoccus sanguinis</name>
    <dbReference type="NCBI Taxonomy" id="1545044"/>
    <lineage>
        <taxon>Bacteria</taxon>
        <taxon>Pseudomonadati</taxon>
        <taxon>Pseudomonadota</taxon>
        <taxon>Alphaproteobacteria</taxon>
        <taxon>Rhodobacterales</taxon>
        <taxon>Paracoccaceae</taxon>
        <taxon>Paracoccus</taxon>
    </lineage>
</organism>
<dbReference type="InterPro" id="IPR051018">
    <property type="entry name" value="Bacteriophage_GH24"/>
</dbReference>
<dbReference type="InterPro" id="IPR034690">
    <property type="entry name" value="Endolysin_T4_type"/>
</dbReference>
<feature type="transmembrane region" description="Helical" evidence="8">
    <location>
        <begin position="195"/>
        <end position="215"/>
    </location>
</feature>
<evidence type="ECO:0000256" key="6">
    <source>
        <dbReference type="ARBA" id="ARBA00023295"/>
    </source>
</evidence>